<dbReference type="CDD" id="cd18787">
    <property type="entry name" value="SF2_C_DEAD"/>
    <property type="match status" value="1"/>
</dbReference>
<dbReference type="GO" id="GO:0005829">
    <property type="term" value="C:cytosol"/>
    <property type="evidence" value="ECO:0007669"/>
    <property type="project" value="TreeGrafter"/>
</dbReference>
<evidence type="ECO:0000259" key="5">
    <source>
        <dbReference type="PROSITE" id="PS51192"/>
    </source>
</evidence>
<proteinExistence type="predicted"/>
<keyword evidence="8" id="KW-1185">Reference proteome</keyword>
<evidence type="ECO:0000259" key="6">
    <source>
        <dbReference type="PROSITE" id="PS51194"/>
    </source>
</evidence>
<keyword evidence="1" id="KW-0547">Nucleotide-binding</keyword>
<reference evidence="7" key="3">
    <citation type="submission" date="2025-09" db="UniProtKB">
        <authorList>
            <consortium name="Ensembl"/>
        </authorList>
    </citation>
    <scope>IDENTIFICATION</scope>
</reference>
<reference evidence="7" key="2">
    <citation type="submission" date="2025-08" db="UniProtKB">
        <authorList>
            <consortium name="Ensembl"/>
        </authorList>
    </citation>
    <scope>IDENTIFICATION</scope>
</reference>
<dbReference type="InterPro" id="IPR050079">
    <property type="entry name" value="DEAD_box_RNA_helicase"/>
</dbReference>
<feature type="domain" description="Helicase ATP-binding" evidence="5">
    <location>
        <begin position="1"/>
        <end position="176"/>
    </location>
</feature>
<evidence type="ECO:0000256" key="2">
    <source>
        <dbReference type="ARBA" id="ARBA00022801"/>
    </source>
</evidence>
<evidence type="ECO:0008006" key="9">
    <source>
        <dbReference type="Google" id="ProtNLM"/>
    </source>
</evidence>
<dbReference type="InterPro" id="IPR001650">
    <property type="entry name" value="Helicase_C-like"/>
</dbReference>
<dbReference type="SUPFAM" id="SSF52540">
    <property type="entry name" value="P-loop containing nucleoside triphosphate hydrolases"/>
    <property type="match status" value="1"/>
</dbReference>
<sequence>MFAAETGSGKTLAYLLPIMQRLMEIQRSKGGDIDDQIYVSPKALVLTPTKELSQQVMKMALSLKLPLQVSSNESISKTDFNVDLMVSTPVSLITSLKQRKFELGDIEFVVLDECDTLLDDSFASKIQHILSRFNITAGKKSPLSTSRSAQLVLCSATFPSYASDALDEIISMDDISTVRTGYLHRVSPHVTHNFLRVKPSEKIGELVQLVCKADRGPVMVFCNTKQSVKRTVKGLHENGIAAMSVDGGMLTKDRYSTLEQFQSGNDDIIVATDIASRGLDTKQVKHVINFEIPHSVSDYIHRCGRVGRVGQTHPGVVTSLVSRKWEVPVVMKIEEAARRREEISGVSANIKASHERRWAQKQMEKDYADGLFTS</sequence>
<evidence type="ECO:0000256" key="1">
    <source>
        <dbReference type="ARBA" id="ARBA00022741"/>
    </source>
</evidence>
<evidence type="ECO:0000256" key="3">
    <source>
        <dbReference type="ARBA" id="ARBA00022806"/>
    </source>
</evidence>
<dbReference type="HOGENOM" id="CLU_003041_1_3_1"/>
<dbReference type="InterPro" id="IPR014001">
    <property type="entry name" value="Helicase_ATP-bd"/>
</dbReference>
<dbReference type="GO" id="GO:0016787">
    <property type="term" value="F:hydrolase activity"/>
    <property type="evidence" value="ECO:0007669"/>
    <property type="project" value="UniProtKB-KW"/>
</dbReference>
<dbReference type="PANTHER" id="PTHR47959:SF1">
    <property type="entry name" value="ATP-DEPENDENT RNA HELICASE DBPA"/>
    <property type="match status" value="1"/>
</dbReference>
<dbReference type="InterPro" id="IPR027417">
    <property type="entry name" value="P-loop_NTPase"/>
</dbReference>
<dbReference type="InterPro" id="IPR011545">
    <property type="entry name" value="DEAD/DEAH_box_helicase_dom"/>
</dbReference>
<reference evidence="8" key="1">
    <citation type="submission" date="2003-08" db="EMBL/GenBank/DDBJ databases">
        <authorList>
            <person name="Birren B."/>
            <person name="Nusbaum C."/>
            <person name="Abebe A."/>
            <person name="Abouelleil A."/>
            <person name="Adekoya E."/>
            <person name="Ait-zahra M."/>
            <person name="Allen N."/>
            <person name="Allen T."/>
            <person name="An P."/>
            <person name="Anderson M."/>
            <person name="Anderson S."/>
            <person name="Arachchi H."/>
            <person name="Armbruster J."/>
            <person name="Bachantsang P."/>
            <person name="Baldwin J."/>
            <person name="Barry A."/>
            <person name="Bayul T."/>
            <person name="Blitshsteyn B."/>
            <person name="Bloom T."/>
            <person name="Blye J."/>
            <person name="Boguslavskiy L."/>
            <person name="Borowsky M."/>
            <person name="Boukhgalter B."/>
            <person name="Brunache A."/>
            <person name="Butler J."/>
            <person name="Calixte N."/>
            <person name="Calvo S."/>
            <person name="Camarata J."/>
            <person name="Campo K."/>
            <person name="Chang J."/>
            <person name="Cheshatsang Y."/>
            <person name="Citroen M."/>
            <person name="Collymore A."/>
            <person name="Considine T."/>
            <person name="Cook A."/>
            <person name="Cooke P."/>
            <person name="Corum B."/>
            <person name="Cuomo C."/>
            <person name="David R."/>
            <person name="Dawoe T."/>
            <person name="Degray S."/>
            <person name="Dodge S."/>
            <person name="Dooley K."/>
            <person name="Dorje P."/>
            <person name="Dorjee K."/>
            <person name="Dorris L."/>
            <person name="Duffey N."/>
            <person name="Dupes A."/>
            <person name="Elkins T."/>
            <person name="Engels R."/>
            <person name="Erickson J."/>
            <person name="Farina A."/>
            <person name="Faro S."/>
            <person name="Ferreira P."/>
            <person name="Fischer H."/>
            <person name="Fitzgerald M."/>
            <person name="Foley K."/>
            <person name="Gage D."/>
            <person name="Galagan J."/>
            <person name="Gearin G."/>
            <person name="Gnerre S."/>
            <person name="Gnirke A."/>
            <person name="Goyette A."/>
            <person name="Graham J."/>
            <person name="Grandbois E."/>
            <person name="Gyaltsen K."/>
            <person name="Hafez N."/>
            <person name="Hagopian D."/>
            <person name="Hagos B."/>
            <person name="Hall J."/>
            <person name="Hatcher B."/>
            <person name="Heller A."/>
            <person name="Higgins H."/>
            <person name="Honan T."/>
            <person name="Horn A."/>
            <person name="Houde N."/>
            <person name="Hughes L."/>
            <person name="Hulme W."/>
            <person name="Husby E."/>
            <person name="Iliev I."/>
            <person name="Jaffe D."/>
            <person name="Jones C."/>
            <person name="Kamal M."/>
            <person name="Kamat A."/>
            <person name="Kamvysselis M."/>
            <person name="Karlsson E."/>
            <person name="Kells C."/>
            <person name="Kieu A."/>
            <person name="Kisner P."/>
            <person name="Kodira C."/>
            <person name="Kulbokas E."/>
            <person name="Labutti K."/>
            <person name="Lama D."/>
            <person name="Landers T."/>
            <person name="Leger J."/>
            <person name="Levine S."/>
            <person name="Lewis D."/>
            <person name="Lewis T."/>
            <person name="Lindblad-toh K."/>
            <person name="Liu X."/>
            <person name="Lokyitsang T."/>
            <person name="Lokyitsang Y."/>
            <person name="Lucien O."/>
            <person name="Lui A."/>
            <person name="Ma L.J."/>
            <person name="Mabbitt R."/>
            <person name="Macdonald J."/>
            <person name="Maclean C."/>
            <person name="Major J."/>
            <person name="Manning J."/>
            <person name="Marabella R."/>
            <person name="Maru K."/>
            <person name="Matthews C."/>
            <person name="Mauceli E."/>
            <person name="Mccarthy M."/>
            <person name="Mcdonough S."/>
            <person name="Mcghee T."/>
            <person name="Meldrim J."/>
            <person name="Meneus L."/>
            <person name="Mesirov J."/>
            <person name="Mihalev A."/>
            <person name="Mihova T."/>
            <person name="Mikkelsen T."/>
            <person name="Mlenga V."/>
            <person name="Moru K."/>
            <person name="Mozes J."/>
            <person name="Mulrain L."/>
            <person name="Munson G."/>
            <person name="Naylor J."/>
            <person name="Newes C."/>
            <person name="Nguyen C."/>
            <person name="Nguyen N."/>
            <person name="Nguyen T."/>
            <person name="Nicol R."/>
            <person name="Nielsen C."/>
            <person name="Nizzari M."/>
            <person name="Norbu C."/>
            <person name="Norbu N."/>
            <person name="O'donnell P."/>
            <person name="Okoawo O."/>
            <person name="O'leary S."/>
            <person name="Omotosho B."/>
            <person name="O'neill K."/>
            <person name="Osman S."/>
            <person name="Parker S."/>
            <person name="Perrin D."/>
            <person name="Phunkhang P."/>
            <person name="Piqani B."/>
            <person name="Purcell S."/>
            <person name="Rachupka T."/>
            <person name="Ramasamy U."/>
            <person name="Rameau R."/>
            <person name="Ray V."/>
            <person name="Raymond C."/>
            <person name="Retta R."/>
            <person name="Richardson S."/>
            <person name="Rise C."/>
            <person name="Rodriguez J."/>
            <person name="Rogers J."/>
            <person name="Rogov P."/>
            <person name="Rutman M."/>
            <person name="Schupbach R."/>
            <person name="Seaman C."/>
            <person name="Settipalli S."/>
            <person name="Sharpe T."/>
            <person name="Sheridan J."/>
            <person name="Sherpa N."/>
            <person name="Shi J."/>
            <person name="Smirnov S."/>
            <person name="Smith C."/>
            <person name="Sougnez C."/>
            <person name="Spencer B."/>
            <person name="Stalker J."/>
            <person name="Stange-thomann N."/>
            <person name="Stavropoulos S."/>
            <person name="Stetson K."/>
            <person name="Stone C."/>
            <person name="Stone S."/>
            <person name="Stubbs M."/>
            <person name="Talamas J."/>
            <person name="Tchuinga P."/>
            <person name="Tenzing P."/>
            <person name="Tesfaye S."/>
            <person name="Theodore J."/>
            <person name="Thoulutsang Y."/>
            <person name="Topham K."/>
            <person name="Towey S."/>
            <person name="Tsamla T."/>
            <person name="Tsomo N."/>
            <person name="Vallee D."/>
            <person name="Vassiliev H."/>
            <person name="Venkataraman V."/>
            <person name="Vinson J."/>
            <person name="Vo A."/>
            <person name="Wade C."/>
            <person name="Wang S."/>
            <person name="Wangchuk T."/>
            <person name="Wangdi T."/>
            <person name="Whittaker C."/>
            <person name="Wilkinson J."/>
            <person name="Wu Y."/>
            <person name="Wyman D."/>
            <person name="Yadav S."/>
            <person name="Yang S."/>
            <person name="Yang X."/>
            <person name="Yeager S."/>
            <person name="Yee E."/>
            <person name="Young G."/>
            <person name="Zainoun J."/>
            <person name="Zembeck L."/>
            <person name="Zimmer A."/>
            <person name="Zody M."/>
            <person name="Lander E."/>
        </authorList>
    </citation>
    <scope>NUCLEOTIDE SEQUENCE [LARGE SCALE GENOMIC DNA]</scope>
</reference>
<accession>H2YZQ0</accession>
<dbReference type="SMART" id="SM00490">
    <property type="entry name" value="HELICc"/>
    <property type="match status" value="1"/>
</dbReference>
<keyword evidence="4" id="KW-0067">ATP-binding</keyword>
<dbReference type="Gene3D" id="3.40.50.300">
    <property type="entry name" value="P-loop containing nucleotide triphosphate hydrolases"/>
    <property type="match status" value="2"/>
</dbReference>
<dbReference type="GeneTree" id="ENSGT00940000161738"/>
<dbReference type="AlphaFoldDB" id="H2YZQ0"/>
<dbReference type="Pfam" id="PF00270">
    <property type="entry name" value="DEAD"/>
    <property type="match status" value="1"/>
</dbReference>
<protein>
    <recommendedName>
        <fullName evidence="9">RNA helicase</fullName>
    </recommendedName>
</protein>
<dbReference type="GO" id="GO:0005524">
    <property type="term" value="F:ATP binding"/>
    <property type="evidence" value="ECO:0007669"/>
    <property type="project" value="UniProtKB-KW"/>
</dbReference>
<dbReference type="Ensembl" id="ENSCSAVT00000010943.1">
    <property type="protein sequence ID" value="ENSCSAVP00000010812.1"/>
    <property type="gene ID" value="ENSCSAVG00000006341.1"/>
</dbReference>
<organism evidence="7 8">
    <name type="scientific">Ciona savignyi</name>
    <name type="common">Pacific transparent sea squirt</name>
    <dbReference type="NCBI Taxonomy" id="51511"/>
    <lineage>
        <taxon>Eukaryota</taxon>
        <taxon>Metazoa</taxon>
        <taxon>Chordata</taxon>
        <taxon>Tunicata</taxon>
        <taxon>Ascidiacea</taxon>
        <taxon>Phlebobranchia</taxon>
        <taxon>Cionidae</taxon>
        <taxon>Ciona</taxon>
    </lineage>
</organism>
<keyword evidence="2" id="KW-0378">Hydrolase</keyword>
<dbReference type="SMART" id="SM00487">
    <property type="entry name" value="DEXDc"/>
    <property type="match status" value="1"/>
</dbReference>
<dbReference type="Proteomes" id="UP000007875">
    <property type="component" value="Unassembled WGS sequence"/>
</dbReference>
<dbReference type="GO" id="GO:0003676">
    <property type="term" value="F:nucleic acid binding"/>
    <property type="evidence" value="ECO:0007669"/>
    <property type="project" value="InterPro"/>
</dbReference>
<dbReference type="GO" id="GO:0003724">
    <property type="term" value="F:RNA helicase activity"/>
    <property type="evidence" value="ECO:0007669"/>
    <property type="project" value="TreeGrafter"/>
</dbReference>
<name>H2YZQ0_CIOSA</name>
<dbReference type="Pfam" id="PF00271">
    <property type="entry name" value="Helicase_C"/>
    <property type="match status" value="1"/>
</dbReference>
<dbReference type="eggNOG" id="KOG0330">
    <property type="taxonomic scope" value="Eukaryota"/>
</dbReference>
<dbReference type="STRING" id="51511.ENSCSAVP00000010812"/>
<dbReference type="OMA" id="SFVRRAW"/>
<keyword evidence="3" id="KW-0347">Helicase</keyword>
<dbReference type="PANTHER" id="PTHR47959">
    <property type="entry name" value="ATP-DEPENDENT RNA HELICASE RHLE-RELATED"/>
    <property type="match status" value="1"/>
</dbReference>
<evidence type="ECO:0000313" key="8">
    <source>
        <dbReference type="Proteomes" id="UP000007875"/>
    </source>
</evidence>
<dbReference type="InParanoid" id="H2YZQ0"/>
<dbReference type="PROSITE" id="PS51194">
    <property type="entry name" value="HELICASE_CTER"/>
    <property type="match status" value="1"/>
</dbReference>
<evidence type="ECO:0000313" key="7">
    <source>
        <dbReference type="Ensembl" id="ENSCSAVP00000010812.1"/>
    </source>
</evidence>
<dbReference type="PROSITE" id="PS51192">
    <property type="entry name" value="HELICASE_ATP_BIND_1"/>
    <property type="match status" value="1"/>
</dbReference>
<evidence type="ECO:0000256" key="4">
    <source>
        <dbReference type="ARBA" id="ARBA00022840"/>
    </source>
</evidence>
<feature type="domain" description="Helicase C-terminal" evidence="6">
    <location>
        <begin position="205"/>
        <end position="364"/>
    </location>
</feature>